<feature type="domain" description="Beta-lactamase class A catalytic" evidence="1">
    <location>
        <begin position="145"/>
        <end position="282"/>
    </location>
</feature>
<sequence>MRKSRRPTHAFPQGSGATQRRKRYALGLVAAVLAGGTAAGTLAAADGAAATTARARVGASKVVCHSDDGGLARRLSHQLADTLRKQHSKLHSTAAVAFYDRSSGTSCTYRAGTAYDSASVVKATLLGALLRQTQEEHRKLTSREKKLATAMITKSDNEATSTLWREVGRGDVQHFLDLAGMKDTEPGRHGYWGLSQVTAGDQVKLLKLLTSGNRVLNAKSRGYELGLMNKVVAGQRWGTPSGAPKDATVHVKNGWLERDAHAWRVNSIGAFTGGGHDYGIAVLSQDSKTMCDGVDTVQAASRAIHHQLNR</sequence>
<dbReference type="InterPro" id="IPR000871">
    <property type="entry name" value="Beta-lactam_class-A"/>
</dbReference>
<keyword evidence="3" id="KW-1185">Reference proteome</keyword>
<proteinExistence type="predicted"/>
<evidence type="ECO:0000259" key="1">
    <source>
        <dbReference type="Pfam" id="PF13354"/>
    </source>
</evidence>
<accession>A0ABS3X7W0</accession>
<evidence type="ECO:0000313" key="3">
    <source>
        <dbReference type="Proteomes" id="UP001519064"/>
    </source>
</evidence>
<dbReference type="EMBL" id="JADKMA010000023">
    <property type="protein sequence ID" value="MBO8191458.1"/>
    <property type="molecule type" value="Genomic_DNA"/>
</dbReference>
<comment type="caution">
    <text evidence="2">The sequence shown here is derived from an EMBL/GenBank/DDBJ whole genome shotgun (WGS) entry which is preliminary data.</text>
</comment>
<reference evidence="2 3" key="1">
    <citation type="submission" date="2020-11" db="EMBL/GenBank/DDBJ databases">
        <title>Streptomyces spirodelae sp. nov., isolated from duckweed.</title>
        <authorList>
            <person name="Saimee Y."/>
            <person name="Duangmal K."/>
        </authorList>
    </citation>
    <scope>NUCLEOTIDE SEQUENCE [LARGE SCALE GENOMIC DNA]</scope>
    <source>
        <strain evidence="2 3">S16-07</strain>
    </source>
</reference>
<gene>
    <name evidence="2" type="ORF">ITI46_07105</name>
</gene>
<dbReference type="Pfam" id="PF13354">
    <property type="entry name" value="Beta-lactamase2"/>
    <property type="match status" value="1"/>
</dbReference>
<dbReference type="Gene3D" id="3.40.710.10">
    <property type="entry name" value="DD-peptidase/beta-lactamase superfamily"/>
    <property type="match status" value="1"/>
</dbReference>
<protein>
    <submittedName>
        <fullName evidence="2">Serine hydrolase</fullName>
    </submittedName>
</protein>
<dbReference type="InterPro" id="IPR012338">
    <property type="entry name" value="Beta-lactam/transpept-like"/>
</dbReference>
<name>A0ABS3X7W0_9ACTN</name>
<evidence type="ECO:0000313" key="2">
    <source>
        <dbReference type="EMBL" id="MBO8191458.1"/>
    </source>
</evidence>
<keyword evidence="2" id="KW-0378">Hydrolase</keyword>
<dbReference type="RefSeq" id="WP_209238556.1">
    <property type="nucleotide sequence ID" value="NZ_JADKMA010000023.1"/>
</dbReference>
<dbReference type="GO" id="GO:0016787">
    <property type="term" value="F:hydrolase activity"/>
    <property type="evidence" value="ECO:0007669"/>
    <property type="project" value="UniProtKB-KW"/>
</dbReference>
<organism evidence="2 3">
    <name type="scientific">Streptomyces oryzae</name>
    <dbReference type="NCBI Taxonomy" id="1434886"/>
    <lineage>
        <taxon>Bacteria</taxon>
        <taxon>Bacillati</taxon>
        <taxon>Actinomycetota</taxon>
        <taxon>Actinomycetes</taxon>
        <taxon>Kitasatosporales</taxon>
        <taxon>Streptomycetaceae</taxon>
        <taxon>Streptomyces</taxon>
    </lineage>
</organism>
<dbReference type="InterPro" id="IPR045155">
    <property type="entry name" value="Beta-lactam_cat"/>
</dbReference>
<dbReference type="PANTHER" id="PTHR35333:SF3">
    <property type="entry name" value="BETA-LACTAMASE-TYPE TRANSPEPTIDASE FOLD CONTAINING PROTEIN"/>
    <property type="match status" value="1"/>
</dbReference>
<dbReference type="SUPFAM" id="SSF56601">
    <property type="entry name" value="beta-lactamase/transpeptidase-like"/>
    <property type="match status" value="1"/>
</dbReference>
<dbReference type="Proteomes" id="UP001519064">
    <property type="component" value="Unassembled WGS sequence"/>
</dbReference>
<dbReference type="PANTHER" id="PTHR35333">
    <property type="entry name" value="BETA-LACTAMASE"/>
    <property type="match status" value="1"/>
</dbReference>